<dbReference type="EMBL" id="JAWDGP010004646">
    <property type="protein sequence ID" value="KAK3762770.1"/>
    <property type="molecule type" value="Genomic_DNA"/>
</dbReference>
<sequence>MLVSLGGVRRGLSLASLPAGNLDIHALVISTHTNFKLKDSLLCETSSTHRNSEGKHFSLCLGPDSEEYQHEDCIHTSAVFEYLCCTLSRLFSLMHRKQLVLWESKAHHRWPWTKILLHEW</sequence>
<evidence type="ECO:0000313" key="1">
    <source>
        <dbReference type="EMBL" id="KAK3762770.1"/>
    </source>
</evidence>
<gene>
    <name evidence="1" type="ORF">RRG08_020903</name>
</gene>
<name>A0AAE0Z4W8_9GAST</name>
<accession>A0AAE0Z4W8</accession>
<comment type="caution">
    <text evidence="1">The sequence shown here is derived from an EMBL/GenBank/DDBJ whole genome shotgun (WGS) entry which is preliminary data.</text>
</comment>
<dbReference type="Proteomes" id="UP001283361">
    <property type="component" value="Unassembled WGS sequence"/>
</dbReference>
<evidence type="ECO:0000313" key="2">
    <source>
        <dbReference type="Proteomes" id="UP001283361"/>
    </source>
</evidence>
<protein>
    <submittedName>
        <fullName evidence="1">Uncharacterized protein</fullName>
    </submittedName>
</protein>
<organism evidence="1 2">
    <name type="scientific">Elysia crispata</name>
    <name type="common">lettuce slug</name>
    <dbReference type="NCBI Taxonomy" id="231223"/>
    <lineage>
        <taxon>Eukaryota</taxon>
        <taxon>Metazoa</taxon>
        <taxon>Spiralia</taxon>
        <taxon>Lophotrochozoa</taxon>
        <taxon>Mollusca</taxon>
        <taxon>Gastropoda</taxon>
        <taxon>Heterobranchia</taxon>
        <taxon>Euthyneura</taxon>
        <taxon>Panpulmonata</taxon>
        <taxon>Sacoglossa</taxon>
        <taxon>Placobranchoidea</taxon>
        <taxon>Plakobranchidae</taxon>
        <taxon>Elysia</taxon>
    </lineage>
</organism>
<proteinExistence type="predicted"/>
<dbReference type="AlphaFoldDB" id="A0AAE0Z4W8"/>
<reference evidence="1" key="1">
    <citation type="journal article" date="2023" name="G3 (Bethesda)">
        <title>A reference genome for the long-term kleptoplast-retaining sea slug Elysia crispata morphotype clarki.</title>
        <authorList>
            <person name="Eastman K.E."/>
            <person name="Pendleton A.L."/>
            <person name="Shaikh M.A."/>
            <person name="Suttiyut T."/>
            <person name="Ogas R."/>
            <person name="Tomko P."/>
            <person name="Gavelis G."/>
            <person name="Widhalm J.R."/>
            <person name="Wisecaver J.H."/>
        </authorList>
    </citation>
    <scope>NUCLEOTIDE SEQUENCE</scope>
    <source>
        <strain evidence="1">ECLA1</strain>
    </source>
</reference>
<keyword evidence="2" id="KW-1185">Reference proteome</keyword>